<dbReference type="InterPro" id="IPR008391">
    <property type="entry name" value="AXE1_dom"/>
</dbReference>
<accession>A0A7G9Z6L7</accession>
<sequence length="219" mass="23744">MRVPTQKEDVPGIVLLPGAAVTKEGEQGLAKYLCSLGYASITIDQRNLGALDIQTDLQMFINGEEPIEHKMVHDALAAAAVLRRQSKIDPERIVFAGESNGARFAIIACALDPDACGVIAISTCGYGVDSAITSGGLNDPEVIRFYKSIDPDSYLSKIPPRKFVMIHSINDTIIAYENAQRTYAKALAPKKIYTIETATHGYCNEMAAYLDTELDAMVS</sequence>
<dbReference type="InterPro" id="IPR050261">
    <property type="entry name" value="FrsA_esterase"/>
</dbReference>
<reference evidence="2" key="1">
    <citation type="submission" date="2020-06" db="EMBL/GenBank/DDBJ databases">
        <title>Unique genomic features of the anaerobic methanotrophic archaea.</title>
        <authorList>
            <person name="Chadwick G.L."/>
            <person name="Skennerton C.T."/>
            <person name="Laso-Perez R."/>
            <person name="Leu A.O."/>
            <person name="Speth D.R."/>
            <person name="Yu H."/>
            <person name="Morgan-Lang C."/>
            <person name="Hatzenpichler R."/>
            <person name="Goudeau D."/>
            <person name="Malmstrom R."/>
            <person name="Brazelton W.J."/>
            <person name="Woyke T."/>
            <person name="Hallam S.J."/>
            <person name="Tyson G.W."/>
            <person name="Wegener G."/>
            <person name="Boetius A."/>
            <person name="Orphan V."/>
        </authorList>
    </citation>
    <scope>NUCLEOTIDE SEQUENCE</scope>
</reference>
<dbReference type="SUPFAM" id="SSF53474">
    <property type="entry name" value="alpha/beta-Hydrolases"/>
    <property type="match status" value="1"/>
</dbReference>
<gene>
    <name evidence="2" type="ORF">JGNPCJAK_00003</name>
</gene>
<feature type="domain" description="Acetyl xylan esterase" evidence="1">
    <location>
        <begin position="71"/>
        <end position="152"/>
    </location>
</feature>
<dbReference type="AlphaFoldDB" id="A0A7G9Z6L7"/>
<organism evidence="2">
    <name type="scientific">Candidatus Methanophaga sp. ANME-1 ERB7</name>
    <dbReference type="NCBI Taxonomy" id="2759913"/>
    <lineage>
        <taxon>Archaea</taxon>
        <taxon>Methanobacteriati</taxon>
        <taxon>Methanobacteriota</taxon>
        <taxon>Stenosarchaea group</taxon>
        <taxon>Methanomicrobia</taxon>
        <taxon>Candidatus Methanophagales</taxon>
        <taxon>Candidatus Methanophagaceae</taxon>
        <taxon>Candidatus Methanophaga</taxon>
    </lineage>
</organism>
<evidence type="ECO:0000313" key="2">
    <source>
        <dbReference type="EMBL" id="QNO55901.1"/>
    </source>
</evidence>
<name>A0A7G9Z6L7_9EURY</name>
<dbReference type="PANTHER" id="PTHR22946:SF0">
    <property type="entry name" value="DIENELACTONE HYDROLASE DOMAIN-CONTAINING PROTEIN"/>
    <property type="match status" value="1"/>
</dbReference>
<dbReference type="PANTHER" id="PTHR22946">
    <property type="entry name" value="DIENELACTONE HYDROLASE DOMAIN-CONTAINING PROTEIN-RELATED"/>
    <property type="match status" value="1"/>
</dbReference>
<dbReference type="Pfam" id="PF05448">
    <property type="entry name" value="AXE1"/>
    <property type="match status" value="1"/>
</dbReference>
<proteinExistence type="predicted"/>
<dbReference type="EMBL" id="MT631633">
    <property type="protein sequence ID" value="QNO55901.1"/>
    <property type="molecule type" value="Genomic_DNA"/>
</dbReference>
<dbReference type="InterPro" id="IPR029058">
    <property type="entry name" value="AB_hydrolase_fold"/>
</dbReference>
<dbReference type="Gene3D" id="3.40.50.1820">
    <property type="entry name" value="alpha/beta hydrolase"/>
    <property type="match status" value="1"/>
</dbReference>
<evidence type="ECO:0000259" key="1">
    <source>
        <dbReference type="Pfam" id="PF05448"/>
    </source>
</evidence>
<protein>
    <recommendedName>
        <fullName evidence="1">Acetyl xylan esterase domain-containing protein</fullName>
    </recommendedName>
</protein>